<evidence type="ECO:0000256" key="1">
    <source>
        <dbReference type="SAM" id="MobiDB-lite"/>
    </source>
</evidence>
<protein>
    <submittedName>
        <fullName evidence="2">Uncharacterized protein</fullName>
    </submittedName>
</protein>
<reference evidence="3" key="1">
    <citation type="journal article" date="2005" name="Nature">
        <title>The map-based sequence of the rice genome.</title>
        <authorList>
            <consortium name="International rice genome sequencing project (IRGSP)"/>
            <person name="Matsumoto T."/>
            <person name="Wu J."/>
            <person name="Kanamori H."/>
            <person name="Katayose Y."/>
            <person name="Fujisawa M."/>
            <person name="Namiki N."/>
            <person name="Mizuno H."/>
            <person name="Yamamoto K."/>
            <person name="Antonio B.A."/>
            <person name="Baba T."/>
            <person name="Sakata K."/>
            <person name="Nagamura Y."/>
            <person name="Aoki H."/>
            <person name="Arikawa K."/>
            <person name="Arita K."/>
            <person name="Bito T."/>
            <person name="Chiden Y."/>
            <person name="Fujitsuka N."/>
            <person name="Fukunaka R."/>
            <person name="Hamada M."/>
            <person name="Harada C."/>
            <person name="Hayashi A."/>
            <person name="Hijishita S."/>
            <person name="Honda M."/>
            <person name="Hosokawa S."/>
            <person name="Ichikawa Y."/>
            <person name="Idonuma A."/>
            <person name="Iijima M."/>
            <person name="Ikeda M."/>
            <person name="Ikeno M."/>
            <person name="Ito K."/>
            <person name="Ito S."/>
            <person name="Ito T."/>
            <person name="Ito Y."/>
            <person name="Ito Y."/>
            <person name="Iwabuchi A."/>
            <person name="Kamiya K."/>
            <person name="Karasawa W."/>
            <person name="Kurita K."/>
            <person name="Katagiri S."/>
            <person name="Kikuta A."/>
            <person name="Kobayashi H."/>
            <person name="Kobayashi N."/>
            <person name="Machita K."/>
            <person name="Maehara T."/>
            <person name="Masukawa M."/>
            <person name="Mizubayashi T."/>
            <person name="Mukai Y."/>
            <person name="Nagasaki H."/>
            <person name="Nagata Y."/>
            <person name="Naito S."/>
            <person name="Nakashima M."/>
            <person name="Nakama Y."/>
            <person name="Nakamichi Y."/>
            <person name="Nakamura M."/>
            <person name="Meguro A."/>
            <person name="Negishi M."/>
            <person name="Ohta I."/>
            <person name="Ohta T."/>
            <person name="Okamoto M."/>
            <person name="Ono N."/>
            <person name="Saji S."/>
            <person name="Sakaguchi M."/>
            <person name="Sakai K."/>
            <person name="Shibata M."/>
            <person name="Shimokawa T."/>
            <person name="Song J."/>
            <person name="Takazaki Y."/>
            <person name="Terasawa K."/>
            <person name="Tsugane M."/>
            <person name="Tsuji K."/>
            <person name="Ueda S."/>
            <person name="Waki K."/>
            <person name="Yamagata H."/>
            <person name="Yamamoto M."/>
            <person name="Yamamoto S."/>
            <person name="Yamane H."/>
            <person name="Yoshiki S."/>
            <person name="Yoshihara R."/>
            <person name="Yukawa K."/>
            <person name="Zhong H."/>
            <person name="Yano M."/>
            <person name="Yuan Q."/>
            <person name="Ouyang S."/>
            <person name="Liu J."/>
            <person name="Jones K.M."/>
            <person name="Gansberger K."/>
            <person name="Moffat K."/>
            <person name="Hill J."/>
            <person name="Bera J."/>
            <person name="Fadrosh D."/>
            <person name="Jin S."/>
            <person name="Johri S."/>
            <person name="Kim M."/>
            <person name="Overton L."/>
            <person name="Reardon M."/>
            <person name="Tsitrin T."/>
            <person name="Vuong H."/>
            <person name="Weaver B."/>
            <person name="Ciecko A."/>
            <person name="Tallon L."/>
            <person name="Jackson J."/>
            <person name="Pai G."/>
            <person name="Aken S.V."/>
            <person name="Utterback T."/>
            <person name="Reidmuller S."/>
            <person name="Feldblyum T."/>
            <person name="Hsiao J."/>
            <person name="Zismann V."/>
            <person name="Iobst S."/>
            <person name="de Vazeille A.R."/>
            <person name="Buell C.R."/>
            <person name="Ying K."/>
            <person name="Li Y."/>
            <person name="Lu T."/>
            <person name="Huang Y."/>
            <person name="Zhao Q."/>
            <person name="Feng Q."/>
            <person name="Zhang L."/>
            <person name="Zhu J."/>
            <person name="Weng Q."/>
            <person name="Mu J."/>
            <person name="Lu Y."/>
            <person name="Fan D."/>
            <person name="Liu Y."/>
            <person name="Guan J."/>
            <person name="Zhang Y."/>
            <person name="Yu S."/>
            <person name="Liu X."/>
            <person name="Zhang Y."/>
            <person name="Hong G."/>
            <person name="Han B."/>
            <person name="Choisne N."/>
            <person name="Demange N."/>
            <person name="Orjeda G."/>
            <person name="Samain S."/>
            <person name="Cattolico L."/>
            <person name="Pelletier E."/>
            <person name="Couloux A."/>
            <person name="Segurens B."/>
            <person name="Wincker P."/>
            <person name="D'Hont A."/>
            <person name="Scarpelli C."/>
            <person name="Weissenbach J."/>
            <person name="Salanoubat M."/>
            <person name="Quetier F."/>
            <person name="Yu Y."/>
            <person name="Kim H.R."/>
            <person name="Rambo T."/>
            <person name="Currie J."/>
            <person name="Collura K."/>
            <person name="Luo M."/>
            <person name="Yang T."/>
            <person name="Ammiraju J.S.S."/>
            <person name="Engler F."/>
            <person name="Soderlund C."/>
            <person name="Wing R.A."/>
            <person name="Palmer L.E."/>
            <person name="de la Bastide M."/>
            <person name="Spiegel L."/>
            <person name="Nascimento L."/>
            <person name="Zutavern T."/>
            <person name="O'Shaughnessy A."/>
            <person name="Dike S."/>
            <person name="Dedhia N."/>
            <person name="Preston R."/>
            <person name="Balija V."/>
            <person name="McCombie W.R."/>
            <person name="Chow T."/>
            <person name="Chen H."/>
            <person name="Chung M."/>
            <person name="Chen C."/>
            <person name="Shaw J."/>
            <person name="Wu H."/>
            <person name="Hsiao K."/>
            <person name="Chao Y."/>
            <person name="Chu M."/>
            <person name="Cheng C."/>
            <person name="Hour A."/>
            <person name="Lee P."/>
            <person name="Lin S."/>
            <person name="Lin Y."/>
            <person name="Liou J."/>
            <person name="Liu S."/>
            <person name="Hsing Y."/>
            <person name="Raghuvanshi S."/>
            <person name="Mohanty A."/>
            <person name="Bharti A.K."/>
            <person name="Gaur A."/>
            <person name="Gupta V."/>
            <person name="Kumar D."/>
            <person name="Ravi V."/>
            <person name="Vij S."/>
            <person name="Kapur A."/>
            <person name="Khurana P."/>
            <person name="Khurana P."/>
            <person name="Khurana J.P."/>
            <person name="Tyagi A.K."/>
            <person name="Gaikwad K."/>
            <person name="Singh A."/>
            <person name="Dalal V."/>
            <person name="Srivastava S."/>
            <person name="Dixit A."/>
            <person name="Pal A.K."/>
            <person name="Ghazi I.A."/>
            <person name="Yadav M."/>
            <person name="Pandit A."/>
            <person name="Bhargava A."/>
            <person name="Sureshbabu K."/>
            <person name="Batra K."/>
            <person name="Sharma T.R."/>
            <person name="Mohapatra T."/>
            <person name="Singh N.K."/>
            <person name="Messing J."/>
            <person name="Nelson A.B."/>
            <person name="Fuks G."/>
            <person name="Kavchok S."/>
            <person name="Keizer G."/>
            <person name="Linton E."/>
            <person name="Llaca V."/>
            <person name="Song R."/>
            <person name="Tanyolac B."/>
            <person name="Young S."/>
            <person name="Ho-Il K."/>
            <person name="Hahn J.H."/>
            <person name="Sangsakoo G."/>
            <person name="Vanavichit A."/>
            <person name="de Mattos Luiz.A.T."/>
            <person name="Zimmer P.D."/>
            <person name="Malone G."/>
            <person name="Dellagostin O."/>
            <person name="de Oliveira A.C."/>
            <person name="Bevan M."/>
            <person name="Bancroft I."/>
            <person name="Minx P."/>
            <person name="Cordum H."/>
            <person name="Wilson R."/>
            <person name="Cheng Z."/>
            <person name="Jin W."/>
            <person name="Jiang J."/>
            <person name="Leong S.A."/>
            <person name="Iwama H."/>
            <person name="Gojobori T."/>
            <person name="Itoh T."/>
            <person name="Niimura Y."/>
            <person name="Fujii Y."/>
            <person name="Habara T."/>
            <person name="Sakai H."/>
            <person name="Sato Y."/>
            <person name="Wilson G."/>
            <person name="Kumar K."/>
            <person name="McCouch S."/>
            <person name="Juretic N."/>
            <person name="Hoen D."/>
            <person name="Wright S."/>
            <person name="Bruskiewich R."/>
            <person name="Bureau T."/>
            <person name="Miyao A."/>
            <person name="Hirochika H."/>
            <person name="Nishikawa T."/>
            <person name="Kadowaki K."/>
            <person name="Sugiura M."/>
            <person name="Burr B."/>
            <person name="Sasaki T."/>
        </authorList>
    </citation>
    <scope>NUCLEOTIDE SEQUENCE [LARGE SCALE GENOMIC DNA]</scope>
    <source>
        <strain evidence="3">cv. Nipponbare</strain>
    </source>
</reference>
<dbReference type="EMBL" id="AC097280">
    <property type="protein sequence ID" value="AAO34503.1"/>
    <property type="molecule type" value="Genomic_DNA"/>
</dbReference>
<evidence type="ECO:0000313" key="2">
    <source>
        <dbReference type="EMBL" id="AAO34503.1"/>
    </source>
</evidence>
<name>Q851W3_ORYSJ</name>
<accession>Q851W3</accession>
<feature type="region of interest" description="Disordered" evidence="1">
    <location>
        <begin position="22"/>
        <end position="59"/>
    </location>
</feature>
<dbReference type="Proteomes" id="UP000000763">
    <property type="component" value="Chromosome 3"/>
</dbReference>
<dbReference type="AlphaFoldDB" id="Q851W3"/>
<gene>
    <name evidence="2" type="primary">OSJNBb0111B07.9</name>
</gene>
<reference evidence="3" key="2">
    <citation type="journal article" date="2008" name="Nucleic Acids Res.">
        <title>The rice annotation project database (RAP-DB): 2008 update.</title>
        <authorList>
            <consortium name="The rice annotation project (RAP)"/>
        </authorList>
    </citation>
    <scope>GENOME REANNOTATION</scope>
    <source>
        <strain evidence="3">cv. Nipponbare</strain>
    </source>
</reference>
<sequence length="59" mass="6191">MWTPHGYLLPPWLLLPCANTEKRGRGSWGGGRRGEAGEKGGAATVAGGGGDRGWRQRSG</sequence>
<organism evidence="2 3">
    <name type="scientific">Oryza sativa subsp. japonica</name>
    <name type="common">Rice</name>
    <dbReference type="NCBI Taxonomy" id="39947"/>
    <lineage>
        <taxon>Eukaryota</taxon>
        <taxon>Viridiplantae</taxon>
        <taxon>Streptophyta</taxon>
        <taxon>Embryophyta</taxon>
        <taxon>Tracheophyta</taxon>
        <taxon>Spermatophyta</taxon>
        <taxon>Magnoliopsida</taxon>
        <taxon>Liliopsida</taxon>
        <taxon>Poales</taxon>
        <taxon>Poaceae</taxon>
        <taxon>BOP clade</taxon>
        <taxon>Oryzoideae</taxon>
        <taxon>Oryzeae</taxon>
        <taxon>Oryzinae</taxon>
        <taxon>Oryza</taxon>
        <taxon>Oryza sativa</taxon>
    </lineage>
</organism>
<evidence type="ECO:0000313" key="3">
    <source>
        <dbReference type="Proteomes" id="UP000000763"/>
    </source>
</evidence>
<proteinExistence type="predicted"/>